<dbReference type="CDD" id="cd08977">
    <property type="entry name" value="SusD"/>
    <property type="match status" value="1"/>
</dbReference>
<protein>
    <submittedName>
        <fullName evidence="8">Membrane protein</fullName>
    </submittedName>
    <submittedName>
        <fullName evidence="9">Starch-binding associating with outer membrane</fullName>
    </submittedName>
</protein>
<keyword evidence="11" id="KW-1185">Reference proteome</keyword>
<evidence type="ECO:0000313" key="11">
    <source>
        <dbReference type="Proteomes" id="UP000650994"/>
    </source>
</evidence>
<dbReference type="InterPro" id="IPR033985">
    <property type="entry name" value="SusD-like_N"/>
</dbReference>
<dbReference type="Pfam" id="PF07980">
    <property type="entry name" value="SusD_RagB"/>
    <property type="match status" value="1"/>
</dbReference>
<name>A0A1M6ZV78_9FLAO</name>
<keyword evidence="3" id="KW-0732">Signal</keyword>
<dbReference type="RefSeq" id="WP_072932637.1">
    <property type="nucleotide sequence ID" value="NZ_BMFL01000004.1"/>
</dbReference>
<evidence type="ECO:0000259" key="6">
    <source>
        <dbReference type="Pfam" id="PF07980"/>
    </source>
</evidence>
<evidence type="ECO:0000313" key="8">
    <source>
        <dbReference type="EMBL" id="GGE92452.1"/>
    </source>
</evidence>
<evidence type="ECO:0000256" key="4">
    <source>
        <dbReference type="ARBA" id="ARBA00023136"/>
    </source>
</evidence>
<dbReference type="Gene3D" id="1.25.40.390">
    <property type="match status" value="1"/>
</dbReference>
<feature type="domain" description="SusD-like N-terminal" evidence="7">
    <location>
        <begin position="82"/>
        <end position="229"/>
    </location>
</feature>
<reference evidence="8" key="5">
    <citation type="submission" date="2024-05" db="EMBL/GenBank/DDBJ databases">
        <authorList>
            <person name="Sun Q."/>
            <person name="Zhou Y."/>
        </authorList>
    </citation>
    <scope>NUCLEOTIDE SEQUENCE</scope>
    <source>
        <strain evidence="8">CGMCC 1.12707</strain>
    </source>
</reference>
<dbReference type="AlphaFoldDB" id="A0A1M6ZV78"/>
<dbReference type="EMBL" id="BMFL01000004">
    <property type="protein sequence ID" value="GGE92452.1"/>
    <property type="molecule type" value="Genomic_DNA"/>
</dbReference>
<dbReference type="Pfam" id="PF14322">
    <property type="entry name" value="SusD-like_3"/>
    <property type="match status" value="1"/>
</dbReference>
<dbReference type="STRING" id="1434701.SAMN05443634_10866"/>
<evidence type="ECO:0000256" key="1">
    <source>
        <dbReference type="ARBA" id="ARBA00004442"/>
    </source>
</evidence>
<organism evidence="9 10">
    <name type="scientific">Chishuiella changwenlii</name>
    <dbReference type="NCBI Taxonomy" id="1434701"/>
    <lineage>
        <taxon>Bacteria</taxon>
        <taxon>Pseudomonadati</taxon>
        <taxon>Bacteroidota</taxon>
        <taxon>Flavobacteriia</taxon>
        <taxon>Flavobacteriales</taxon>
        <taxon>Weeksellaceae</taxon>
        <taxon>Chishuiella</taxon>
    </lineage>
</organism>
<proteinExistence type="inferred from homology"/>
<evidence type="ECO:0000256" key="3">
    <source>
        <dbReference type="ARBA" id="ARBA00022729"/>
    </source>
</evidence>
<feature type="domain" description="RagB/SusD" evidence="6">
    <location>
        <begin position="293"/>
        <end position="484"/>
    </location>
</feature>
<dbReference type="EMBL" id="FRBH01000008">
    <property type="protein sequence ID" value="SHL34401.1"/>
    <property type="molecule type" value="Genomic_DNA"/>
</dbReference>
<sequence length="484" mass="54962">MKKNILNKKNIFLLGMLLFFSSCDDYLDTEPIVEIITEPEQPIKNASEAERAMSAIYSQLGGEFWQFDQFIIGDAQTDVAYAGADNVQVFQIDEYRMVATNTISNRDWGYITDMLFRCNFVLNYIDDVQDLNSQRKEEIRSEASFFRALTFFKAVQIWGDFPIITKAITSVNQNNFEEVYEQTYPSRKTQEEVYEQIFADLQVAIKSIPASNQKFKANKAAVYSLMAKVNATIPSPDWNQVIQNCDNVTAEGLTLLPVYDHLFDGNHEGNAESIMEANGDGWSSPIGAWGASMFYGTDWKKFNTPSNALVADYDAAKDEVRKKSTVLFSANTVPWSDNFWPSNKYPFANKMRKTDGTQNYYIYRYSDILLLKAEALAQTGDTAGAMALVNRVRERVQLAPLTAVSKEDALSIILHERKLELAFEGEYWFDLKRYGKSIEILSQQKDGNGNILPYAKNLTASKLLWPVPQEKIDANKNLVQNTGY</sequence>
<gene>
    <name evidence="8" type="ORF">GCM10010984_07600</name>
    <name evidence="9" type="ORF">SAMN05443634_10866</name>
</gene>
<reference evidence="8" key="1">
    <citation type="journal article" date="2014" name="Int. J. Syst. Evol. Microbiol.">
        <title>Complete genome of a new Firmicutes species belonging to the dominant human colonic microbiota ('Ruminococcus bicirculans') reveals two chromosomes and a selective capacity to utilize plant glucans.</title>
        <authorList>
            <consortium name="NISC Comparative Sequencing Program"/>
            <person name="Wegmann U."/>
            <person name="Louis P."/>
            <person name="Goesmann A."/>
            <person name="Henrissat B."/>
            <person name="Duncan S.H."/>
            <person name="Flint H.J."/>
        </authorList>
    </citation>
    <scope>NUCLEOTIDE SEQUENCE</scope>
    <source>
        <strain evidence="8">CGMCC 1.12707</strain>
    </source>
</reference>
<keyword evidence="5" id="KW-0998">Cell outer membrane</keyword>
<dbReference type="InterPro" id="IPR011990">
    <property type="entry name" value="TPR-like_helical_dom_sf"/>
</dbReference>
<reference evidence="9" key="3">
    <citation type="submission" date="2016-11" db="EMBL/GenBank/DDBJ databases">
        <authorList>
            <person name="Jaros S."/>
            <person name="Januszkiewicz K."/>
            <person name="Wedrychowicz H."/>
        </authorList>
    </citation>
    <scope>NUCLEOTIDE SEQUENCE [LARGE SCALE GENOMIC DNA]</scope>
    <source>
        <strain evidence="9">DSM 27989</strain>
    </source>
</reference>
<dbReference type="PROSITE" id="PS51257">
    <property type="entry name" value="PROKAR_LIPOPROTEIN"/>
    <property type="match status" value="1"/>
</dbReference>
<evidence type="ECO:0000256" key="5">
    <source>
        <dbReference type="ARBA" id="ARBA00023237"/>
    </source>
</evidence>
<keyword evidence="4" id="KW-0472">Membrane</keyword>
<dbReference type="Proteomes" id="UP000184120">
    <property type="component" value="Unassembled WGS sequence"/>
</dbReference>
<dbReference type="SUPFAM" id="SSF48452">
    <property type="entry name" value="TPR-like"/>
    <property type="match status" value="1"/>
</dbReference>
<evidence type="ECO:0000259" key="7">
    <source>
        <dbReference type="Pfam" id="PF14322"/>
    </source>
</evidence>
<evidence type="ECO:0000313" key="10">
    <source>
        <dbReference type="Proteomes" id="UP000184120"/>
    </source>
</evidence>
<evidence type="ECO:0000256" key="2">
    <source>
        <dbReference type="ARBA" id="ARBA00006275"/>
    </source>
</evidence>
<comment type="similarity">
    <text evidence="2">Belongs to the SusD family.</text>
</comment>
<evidence type="ECO:0000313" key="9">
    <source>
        <dbReference type="EMBL" id="SHL34401.1"/>
    </source>
</evidence>
<dbReference type="InterPro" id="IPR012944">
    <property type="entry name" value="SusD_RagB_dom"/>
</dbReference>
<accession>A0A1M6ZV78</accession>
<reference evidence="11" key="4">
    <citation type="journal article" date="2019" name="Int. J. Syst. Evol. Microbiol.">
        <title>The Global Catalogue of Microorganisms (GCM) 10K type strain sequencing project: providing services to taxonomists for standard genome sequencing and annotation.</title>
        <authorList>
            <consortium name="The Broad Institute Genomics Platform"/>
            <consortium name="The Broad Institute Genome Sequencing Center for Infectious Disease"/>
            <person name="Wu L."/>
            <person name="Ma J."/>
        </authorList>
    </citation>
    <scope>NUCLEOTIDE SEQUENCE [LARGE SCALE GENOMIC DNA]</scope>
    <source>
        <strain evidence="11">CGMCC 1.12707</strain>
    </source>
</reference>
<dbReference type="GO" id="GO:0009279">
    <property type="term" value="C:cell outer membrane"/>
    <property type="evidence" value="ECO:0007669"/>
    <property type="project" value="UniProtKB-SubCell"/>
</dbReference>
<dbReference type="Proteomes" id="UP000650994">
    <property type="component" value="Unassembled WGS sequence"/>
</dbReference>
<reference evidence="10" key="2">
    <citation type="submission" date="2016-11" db="EMBL/GenBank/DDBJ databases">
        <authorList>
            <person name="Varghese N."/>
            <person name="Submissions S."/>
        </authorList>
    </citation>
    <scope>NUCLEOTIDE SEQUENCE [LARGE SCALE GENOMIC DNA]</scope>
    <source>
        <strain evidence="10">DSM 27989</strain>
    </source>
</reference>
<comment type="subcellular location">
    <subcellularLocation>
        <location evidence="1">Cell outer membrane</location>
    </subcellularLocation>
</comment>